<keyword evidence="1 4" id="KW-0479">Metal-binding</keyword>
<dbReference type="SUPFAM" id="SSF51735">
    <property type="entry name" value="NAD(P)-binding Rossmann-fold domains"/>
    <property type="match status" value="1"/>
</dbReference>
<dbReference type="InterPro" id="IPR036291">
    <property type="entry name" value="NAD(P)-bd_dom_sf"/>
</dbReference>
<dbReference type="PANTHER" id="PTHR43401:SF2">
    <property type="entry name" value="L-THREONINE 3-DEHYDROGENASE"/>
    <property type="match status" value="1"/>
</dbReference>
<dbReference type="GO" id="GO:0008270">
    <property type="term" value="F:zinc ion binding"/>
    <property type="evidence" value="ECO:0007669"/>
    <property type="project" value="InterPro"/>
</dbReference>
<dbReference type="InterPro" id="IPR002328">
    <property type="entry name" value="ADH_Zn_CS"/>
</dbReference>
<evidence type="ECO:0000256" key="4">
    <source>
        <dbReference type="RuleBase" id="RU361277"/>
    </source>
</evidence>
<reference evidence="7 8" key="1">
    <citation type="submission" date="2019-03" db="EMBL/GenBank/DDBJ databases">
        <title>Metabolic potential of uncultured bacteria and archaea associated with petroleum seepage in deep-sea sediments.</title>
        <authorList>
            <person name="Dong X."/>
            <person name="Hubert C."/>
        </authorList>
    </citation>
    <scope>NUCLEOTIDE SEQUENCE [LARGE SCALE GENOMIC DNA]</scope>
    <source>
        <strain evidence="7">E29_bin28</strain>
    </source>
</reference>
<dbReference type="AlphaFoldDB" id="A0A523YL57"/>
<evidence type="ECO:0000259" key="5">
    <source>
        <dbReference type="Pfam" id="PF00107"/>
    </source>
</evidence>
<evidence type="ECO:0000313" key="7">
    <source>
        <dbReference type="EMBL" id="TET92291.1"/>
    </source>
</evidence>
<comment type="caution">
    <text evidence="7">The sequence shown here is derived from an EMBL/GenBank/DDBJ whole genome shotgun (WGS) entry which is preliminary data.</text>
</comment>
<feature type="domain" description="Alcohol dehydrogenase-like N-terminal" evidence="6">
    <location>
        <begin position="28"/>
        <end position="135"/>
    </location>
</feature>
<organism evidence="7 8">
    <name type="scientific">Aerophobetes bacterium</name>
    <dbReference type="NCBI Taxonomy" id="2030807"/>
    <lineage>
        <taxon>Bacteria</taxon>
        <taxon>Candidatus Aerophobota</taxon>
    </lineage>
</organism>
<dbReference type="InterPro" id="IPR013149">
    <property type="entry name" value="ADH-like_C"/>
</dbReference>
<name>A0A523YL57_UNCAE</name>
<keyword evidence="2 4" id="KW-0862">Zinc</keyword>
<evidence type="ECO:0000256" key="2">
    <source>
        <dbReference type="ARBA" id="ARBA00022833"/>
    </source>
</evidence>
<dbReference type="GO" id="GO:0016491">
    <property type="term" value="F:oxidoreductase activity"/>
    <property type="evidence" value="ECO:0007669"/>
    <property type="project" value="UniProtKB-KW"/>
</dbReference>
<dbReference type="InterPro" id="IPR050129">
    <property type="entry name" value="Zn_alcohol_dh"/>
</dbReference>
<sequence>MKSKGVMIEKPGQLKIMESEVVEPQGAQVLLKVNNVGICGSDIHLYYGSYTGPHSYPLYFGHEWSGTVVKRGRKVKSLNIGDTVTGDCSIYCGKCQYCKQDKNLCENIQKFGITIGGASREYFLQDEKYLYKLPENLDLGLASLAEPVAVAAHALEKLGEISGKRILVLGAGTIGLSVLMVLKKIHKTKKVELFDLIDFRLKLAEGLGAKVPDNLDLFKEEVKIGKKYKDFYSEFAYDIVIESSGSPKAFDNALNLVKPLGTILNIGFIPPSEINFRLVTLKAIRLIGSIGGTGSFPQVLQLLKDNQDYASSLITHKFPFQNAQEAFKLSKEAAQAVKIQLSFEGKVEAN</sequence>
<accession>A0A523YL57</accession>
<dbReference type="InterPro" id="IPR011032">
    <property type="entry name" value="GroES-like_sf"/>
</dbReference>
<protein>
    <submittedName>
        <fullName evidence="7">Oxidoreductase</fullName>
    </submittedName>
</protein>
<feature type="domain" description="Alcohol dehydrogenase-like C-terminal" evidence="5">
    <location>
        <begin position="174"/>
        <end position="304"/>
    </location>
</feature>
<evidence type="ECO:0000256" key="1">
    <source>
        <dbReference type="ARBA" id="ARBA00022723"/>
    </source>
</evidence>
<comment type="similarity">
    <text evidence="4">Belongs to the zinc-containing alcohol dehydrogenase family.</text>
</comment>
<evidence type="ECO:0000256" key="3">
    <source>
        <dbReference type="ARBA" id="ARBA00023002"/>
    </source>
</evidence>
<dbReference type="InterPro" id="IPR013154">
    <property type="entry name" value="ADH-like_N"/>
</dbReference>
<dbReference type="PANTHER" id="PTHR43401">
    <property type="entry name" value="L-THREONINE 3-DEHYDROGENASE"/>
    <property type="match status" value="1"/>
</dbReference>
<comment type="cofactor">
    <cofactor evidence="4">
        <name>Zn(2+)</name>
        <dbReference type="ChEBI" id="CHEBI:29105"/>
    </cofactor>
</comment>
<dbReference type="Pfam" id="PF08240">
    <property type="entry name" value="ADH_N"/>
    <property type="match status" value="1"/>
</dbReference>
<evidence type="ECO:0000259" key="6">
    <source>
        <dbReference type="Pfam" id="PF08240"/>
    </source>
</evidence>
<dbReference type="Proteomes" id="UP000316925">
    <property type="component" value="Unassembled WGS sequence"/>
</dbReference>
<dbReference type="Pfam" id="PF00107">
    <property type="entry name" value="ADH_zinc_N"/>
    <property type="match status" value="1"/>
</dbReference>
<dbReference type="Gene3D" id="3.40.50.720">
    <property type="entry name" value="NAD(P)-binding Rossmann-like Domain"/>
    <property type="match status" value="1"/>
</dbReference>
<proteinExistence type="inferred from homology"/>
<gene>
    <name evidence="7" type="ORF">E3J33_04030</name>
</gene>
<dbReference type="EMBL" id="SOIJ01000228">
    <property type="protein sequence ID" value="TET92291.1"/>
    <property type="molecule type" value="Genomic_DNA"/>
</dbReference>
<dbReference type="Gene3D" id="3.90.180.10">
    <property type="entry name" value="Medium-chain alcohol dehydrogenases, catalytic domain"/>
    <property type="match status" value="1"/>
</dbReference>
<evidence type="ECO:0000313" key="8">
    <source>
        <dbReference type="Proteomes" id="UP000316925"/>
    </source>
</evidence>
<keyword evidence="3" id="KW-0560">Oxidoreductase</keyword>
<dbReference type="SUPFAM" id="SSF50129">
    <property type="entry name" value="GroES-like"/>
    <property type="match status" value="1"/>
</dbReference>
<dbReference type="PROSITE" id="PS00059">
    <property type="entry name" value="ADH_ZINC"/>
    <property type="match status" value="1"/>
</dbReference>